<gene>
    <name evidence="5" type="ORF">FRACYDRAFT_250755</name>
</gene>
<dbReference type="OrthoDB" id="48748at2759"/>
<dbReference type="KEGG" id="fcy:FRACYDRAFT_250755"/>
<dbReference type="InterPro" id="IPR007657">
    <property type="entry name" value="Glycosyltransferase_61"/>
</dbReference>
<dbReference type="InParanoid" id="A0A1E7EP63"/>
<sequence>MVDGSKFIYTNDDNVFPHPPEFQPVSDMISGKIDQTSSTPPVRHYHCPMHHPHFAQEILRCYSFWRSQPDGQPVLLVPRPQFSRFLTNPAEFQRRFPISSGILETLKTKMRLVVTKVYPNATSFKTKDFLEKDNTISPFAIGSRKDAMKFRSMFVPSAESYKNRTLKSSLRIGIVNRAGARSLLNPLDIRNAVIESYPTHQVVLKYFEDNTIEELIEFYSNVDIVISPHGSQLTGIMFMAPCSAVLELFPHNYYTPNYFSSLARIFGLVHLNWYISSSTIPHELDLKTRLANTGNNICPSLNRVVSGVQQMIDYRKQCLSNSI</sequence>
<dbReference type="Pfam" id="PF04577">
    <property type="entry name" value="Glyco_transf_61"/>
    <property type="match status" value="1"/>
</dbReference>
<protein>
    <recommendedName>
        <fullName evidence="4">Glycosyltransferase 61 catalytic domain-containing protein</fullName>
    </recommendedName>
</protein>
<dbReference type="EMBL" id="KV784384">
    <property type="protein sequence ID" value="OEU07731.1"/>
    <property type="molecule type" value="Genomic_DNA"/>
</dbReference>
<proteinExistence type="predicted"/>
<reference evidence="5 6" key="1">
    <citation type="submission" date="2016-09" db="EMBL/GenBank/DDBJ databases">
        <title>Extensive genetic diversity and differential bi-allelic expression allows diatom success in the polar Southern Ocean.</title>
        <authorList>
            <consortium name="DOE Joint Genome Institute"/>
            <person name="Mock T."/>
            <person name="Otillar R.P."/>
            <person name="Strauss J."/>
            <person name="Dupont C."/>
            <person name="Frickenhaus S."/>
            <person name="Maumus F."/>
            <person name="Mcmullan M."/>
            <person name="Sanges R."/>
            <person name="Schmutz J."/>
            <person name="Toseland A."/>
            <person name="Valas R."/>
            <person name="Veluchamy A."/>
            <person name="Ward B.J."/>
            <person name="Allen A."/>
            <person name="Barry K."/>
            <person name="Falciatore A."/>
            <person name="Ferrante M."/>
            <person name="Fortunato A.E."/>
            <person name="Gloeckner G."/>
            <person name="Gruber A."/>
            <person name="Hipkin R."/>
            <person name="Janech M."/>
            <person name="Kroth P."/>
            <person name="Leese F."/>
            <person name="Lindquist E."/>
            <person name="Lyon B.R."/>
            <person name="Martin J."/>
            <person name="Mayer C."/>
            <person name="Parker M."/>
            <person name="Quesneville H."/>
            <person name="Raymond J."/>
            <person name="Uhlig C."/>
            <person name="Valentin K.U."/>
            <person name="Worden A.Z."/>
            <person name="Armbrust E.V."/>
            <person name="Bowler C."/>
            <person name="Green B."/>
            <person name="Moulton V."/>
            <person name="Van Oosterhout C."/>
            <person name="Grigoriev I."/>
        </authorList>
    </citation>
    <scope>NUCLEOTIDE SEQUENCE [LARGE SCALE GENOMIC DNA]</scope>
    <source>
        <strain evidence="5 6">CCMP1102</strain>
    </source>
</reference>
<keyword evidence="6" id="KW-1185">Reference proteome</keyword>
<evidence type="ECO:0000313" key="6">
    <source>
        <dbReference type="Proteomes" id="UP000095751"/>
    </source>
</evidence>
<dbReference type="GO" id="GO:0016757">
    <property type="term" value="F:glycosyltransferase activity"/>
    <property type="evidence" value="ECO:0007669"/>
    <property type="project" value="UniProtKB-KW"/>
</dbReference>
<evidence type="ECO:0000256" key="3">
    <source>
        <dbReference type="ARBA" id="ARBA00023180"/>
    </source>
</evidence>
<feature type="domain" description="Glycosyltransferase 61 catalytic" evidence="4">
    <location>
        <begin position="47"/>
        <end position="245"/>
    </location>
</feature>
<keyword evidence="1" id="KW-0328">Glycosyltransferase</keyword>
<keyword evidence="2" id="KW-0808">Transferase</keyword>
<evidence type="ECO:0000256" key="2">
    <source>
        <dbReference type="ARBA" id="ARBA00022679"/>
    </source>
</evidence>
<evidence type="ECO:0000256" key="1">
    <source>
        <dbReference type="ARBA" id="ARBA00022676"/>
    </source>
</evidence>
<evidence type="ECO:0000259" key="4">
    <source>
        <dbReference type="Pfam" id="PF04577"/>
    </source>
</evidence>
<dbReference type="AlphaFoldDB" id="A0A1E7EP63"/>
<name>A0A1E7EP63_9STRA</name>
<organism evidence="5 6">
    <name type="scientific">Fragilariopsis cylindrus CCMP1102</name>
    <dbReference type="NCBI Taxonomy" id="635003"/>
    <lineage>
        <taxon>Eukaryota</taxon>
        <taxon>Sar</taxon>
        <taxon>Stramenopiles</taxon>
        <taxon>Ochrophyta</taxon>
        <taxon>Bacillariophyta</taxon>
        <taxon>Bacillariophyceae</taxon>
        <taxon>Bacillariophycidae</taxon>
        <taxon>Bacillariales</taxon>
        <taxon>Bacillariaceae</taxon>
        <taxon>Fragilariopsis</taxon>
    </lineage>
</organism>
<evidence type="ECO:0000313" key="5">
    <source>
        <dbReference type="EMBL" id="OEU07731.1"/>
    </source>
</evidence>
<keyword evidence="3" id="KW-0325">Glycoprotein</keyword>
<dbReference type="PANTHER" id="PTHR20961">
    <property type="entry name" value="GLYCOSYLTRANSFERASE"/>
    <property type="match status" value="1"/>
</dbReference>
<dbReference type="InterPro" id="IPR049625">
    <property type="entry name" value="Glyco_transf_61_cat"/>
</dbReference>
<accession>A0A1E7EP63</accession>
<dbReference type="Proteomes" id="UP000095751">
    <property type="component" value="Unassembled WGS sequence"/>
</dbReference>